<dbReference type="Pfam" id="PF02638">
    <property type="entry name" value="GHL10"/>
    <property type="match status" value="2"/>
</dbReference>
<dbReference type="EMBL" id="JAMXFF010000038">
    <property type="protein sequence ID" value="MCT7968870.1"/>
    <property type="molecule type" value="Genomic_DNA"/>
</dbReference>
<gene>
    <name evidence="4" type="ORF">NG799_21405</name>
</gene>
<feature type="domain" description="Glycosyl hydrolase-like 10" evidence="3">
    <location>
        <begin position="190"/>
        <end position="371"/>
    </location>
</feature>
<protein>
    <submittedName>
        <fullName evidence="4">Family 10 glycosylhydrolase</fullName>
    </submittedName>
</protein>
<evidence type="ECO:0000313" key="5">
    <source>
        <dbReference type="Proteomes" id="UP001525890"/>
    </source>
</evidence>
<feature type="domain" description="Glycosyl hydrolase-like 10" evidence="3">
    <location>
        <begin position="41"/>
        <end position="159"/>
    </location>
</feature>
<proteinExistence type="predicted"/>
<dbReference type="InterPro" id="IPR052177">
    <property type="entry name" value="Divisome_Glycosyl_Hydrolase"/>
</dbReference>
<keyword evidence="5" id="KW-1185">Reference proteome</keyword>
<accession>A0ABT2MVT9</accession>
<keyword evidence="1" id="KW-0732">Signal</keyword>
<comment type="caution">
    <text evidence="4">The sequence shown here is derived from an EMBL/GenBank/DDBJ whole genome shotgun (WGS) entry which is preliminary data.</text>
</comment>
<feature type="transmembrane region" description="Helical" evidence="2">
    <location>
        <begin position="6"/>
        <end position="24"/>
    </location>
</feature>
<dbReference type="InterPro" id="IPR003790">
    <property type="entry name" value="GHL10"/>
</dbReference>
<dbReference type="PANTHER" id="PTHR43405:SF1">
    <property type="entry name" value="GLYCOSYL HYDROLASE DIGH"/>
    <property type="match status" value="1"/>
</dbReference>
<keyword evidence="2" id="KW-0472">Membrane</keyword>
<dbReference type="RefSeq" id="WP_368008351.1">
    <property type="nucleotide sequence ID" value="NZ_JAMXFF010000038.1"/>
</dbReference>
<keyword evidence="2" id="KW-1133">Transmembrane helix</keyword>
<evidence type="ECO:0000256" key="1">
    <source>
        <dbReference type="ARBA" id="ARBA00022729"/>
    </source>
</evidence>
<evidence type="ECO:0000313" key="4">
    <source>
        <dbReference type="EMBL" id="MCT7968870.1"/>
    </source>
</evidence>
<dbReference type="SUPFAM" id="SSF51445">
    <property type="entry name" value="(Trans)glycosidases"/>
    <property type="match status" value="1"/>
</dbReference>
<evidence type="ECO:0000256" key="2">
    <source>
        <dbReference type="SAM" id="Phobius"/>
    </source>
</evidence>
<dbReference type="InterPro" id="IPR017853">
    <property type="entry name" value="GH"/>
</dbReference>
<name>A0ABT2MVT9_9CYAN</name>
<sequence length="417" mass="48210">MREETWIRWAYGVILGVLIAWFLFPSLSLEATQPETPASTEIRGVWLTNVASGVLFTPWGVHLAMHQLAEQNFNTLYPVVWNRGNTFYESAVARRETGRSQAPFLRLFHLGADVLDELIKLGDRHHIRIIPWFEYGFMTPRNSNLAKLHPQWLSATQEGQQTPTEIPDELNPADIPNPPTAKQTWQQFLVPQNVWLNPLHPDVQDFILELIVELVSQYNIDGIQLDDHFGMPVESGYDSFTVELYRQEHQGSPPPDNPYDAEWMRWRANKISTFMETLYQAIKSVNPDCIVSLSPNSQDFAYRKYLQDWSTWVQRGWVDELLVQVYRNDLNVFKTELAQPAILAAQQKIPVGIGILSGTLVRSVPMKQIQEQVQGVRDRRLNGVSFFYWETLWSYLTPESPPERRKAFRDLFSQPTP</sequence>
<dbReference type="Proteomes" id="UP001525890">
    <property type="component" value="Unassembled WGS sequence"/>
</dbReference>
<reference evidence="4 5" key="1">
    <citation type="journal article" date="2022" name="Front. Microbiol.">
        <title>High genomic differentiation and limited gene flow indicate recent cryptic speciation within the genus Laspinema (cyanobacteria).</title>
        <authorList>
            <person name="Stanojkovic A."/>
            <person name="Skoupy S."/>
            <person name="Skaloud P."/>
            <person name="Dvorak P."/>
        </authorList>
    </citation>
    <scope>NUCLEOTIDE SEQUENCE [LARGE SCALE GENOMIC DNA]</scope>
    <source>
        <strain evidence="4 5">D2a</strain>
    </source>
</reference>
<evidence type="ECO:0000259" key="3">
    <source>
        <dbReference type="Pfam" id="PF02638"/>
    </source>
</evidence>
<organism evidence="4 5">
    <name type="scientific">Laspinema palackyanum D2a</name>
    <dbReference type="NCBI Taxonomy" id="2953684"/>
    <lineage>
        <taxon>Bacteria</taxon>
        <taxon>Bacillati</taxon>
        <taxon>Cyanobacteriota</taxon>
        <taxon>Cyanophyceae</taxon>
        <taxon>Oscillatoriophycideae</taxon>
        <taxon>Oscillatoriales</taxon>
        <taxon>Laspinemataceae</taxon>
        <taxon>Laspinema</taxon>
        <taxon>Laspinema palackyanum</taxon>
    </lineage>
</organism>
<dbReference type="PANTHER" id="PTHR43405">
    <property type="entry name" value="GLYCOSYL HYDROLASE DIGH"/>
    <property type="match status" value="1"/>
</dbReference>
<keyword evidence="2" id="KW-0812">Transmembrane</keyword>
<dbReference type="Gene3D" id="3.20.20.80">
    <property type="entry name" value="Glycosidases"/>
    <property type="match status" value="1"/>
</dbReference>